<evidence type="ECO:0000313" key="4">
    <source>
        <dbReference type="Proteomes" id="UP000854059"/>
    </source>
</evidence>
<dbReference type="PANTHER" id="PTHR34047:SF10">
    <property type="entry name" value="GROUP II INTRON-ASSOCIATED OPEN READING FRAME"/>
    <property type="match status" value="1"/>
</dbReference>
<feature type="domain" description="HNH nuclease" evidence="2">
    <location>
        <begin position="183"/>
        <end position="235"/>
    </location>
</feature>
<evidence type="ECO:0000259" key="2">
    <source>
        <dbReference type="SMART" id="SM00507"/>
    </source>
</evidence>
<dbReference type="RefSeq" id="WP_073860404.1">
    <property type="nucleotide sequence ID" value="NZ_CABVWA010000208.1"/>
</dbReference>
<comment type="similarity">
    <text evidence="1">Belongs to the bacterial reverse transcriptase family.</text>
</comment>
<dbReference type="CDD" id="cd00085">
    <property type="entry name" value="HNHc"/>
    <property type="match status" value="1"/>
</dbReference>
<dbReference type="GO" id="GO:0003676">
    <property type="term" value="F:nucleic acid binding"/>
    <property type="evidence" value="ECO:0007669"/>
    <property type="project" value="InterPro"/>
</dbReference>
<dbReference type="InterPro" id="IPR051083">
    <property type="entry name" value="GrpII_Intron_Splice-Mob/Def"/>
</dbReference>
<keyword evidence="3" id="KW-0255">Endonuclease</keyword>
<comment type="caution">
    <text evidence="3">The sequence shown here is derived from an EMBL/GenBank/DDBJ whole genome shotgun (WGS) entry which is preliminary data.</text>
</comment>
<dbReference type="InterPro" id="IPR003615">
    <property type="entry name" value="HNH_nuc"/>
</dbReference>
<organism evidence="3 4">
    <name type="scientific">Escherichia coli</name>
    <dbReference type="NCBI Taxonomy" id="562"/>
    <lineage>
        <taxon>Bacteria</taxon>
        <taxon>Pseudomonadati</taxon>
        <taxon>Pseudomonadota</taxon>
        <taxon>Gammaproteobacteria</taxon>
        <taxon>Enterobacterales</taxon>
        <taxon>Enterobacteriaceae</taxon>
        <taxon>Escherichia</taxon>
    </lineage>
</organism>
<dbReference type="AlphaFoldDB" id="A0AAN3NZJ9"/>
<reference evidence="3" key="1">
    <citation type="submission" date="2018-05" db="EMBL/GenBank/DDBJ databases">
        <authorList>
            <person name="Ashton P.M."/>
            <person name="Dallman T."/>
            <person name="Nair S."/>
            <person name="De Pinna E."/>
            <person name="Peters T."/>
            <person name="Grant K."/>
        </authorList>
    </citation>
    <scope>NUCLEOTIDE SEQUENCE</scope>
    <source>
        <strain evidence="3">412057</strain>
    </source>
</reference>
<gene>
    <name evidence="3" type="ORF">DL968_26190</name>
</gene>
<sequence>MLLSEEKTTVTHINDGFDFLGQNVRKYKGKLLIKPSKHNLKMFLNKIRATIEGNKTAKTDTLFKRLNPLIRGWTNYHQHVVAAETFRYVNFQLWKKIWRWCLRRHPSRGKRWIRRKYFDESWRLHSKDADGHRWVLYKASTIPIRRHIKIKSEANPYAPEWESYFEKRQALIWLKSQNGRNRIVAIWRKQEKRCPIWGQSFSQETGWDIHHIVRKTQGGSDNLDNLVMLHPNCHRQLHHSSETGSQYWGLIKA</sequence>
<dbReference type="Gene3D" id="1.10.30.50">
    <property type="match status" value="1"/>
</dbReference>
<dbReference type="Pfam" id="PF01844">
    <property type="entry name" value="HNH"/>
    <property type="match status" value="1"/>
</dbReference>
<dbReference type="Pfam" id="PF08388">
    <property type="entry name" value="GIIM"/>
    <property type="match status" value="1"/>
</dbReference>
<dbReference type="SUPFAM" id="SSF56672">
    <property type="entry name" value="DNA/RNA polymerases"/>
    <property type="match status" value="1"/>
</dbReference>
<evidence type="ECO:0000313" key="3">
    <source>
        <dbReference type="EMBL" id="EGE1990963.1"/>
    </source>
</evidence>
<dbReference type="SMART" id="SM00507">
    <property type="entry name" value="HNHc"/>
    <property type="match status" value="1"/>
</dbReference>
<dbReference type="InterPro" id="IPR002711">
    <property type="entry name" value="HNH"/>
</dbReference>
<dbReference type="InterPro" id="IPR013597">
    <property type="entry name" value="Mat_intron_G2"/>
</dbReference>
<proteinExistence type="inferred from homology"/>
<dbReference type="EMBL" id="AAVTXU010000222">
    <property type="protein sequence ID" value="EGE1990963.1"/>
    <property type="molecule type" value="Genomic_DNA"/>
</dbReference>
<evidence type="ECO:0000256" key="1">
    <source>
        <dbReference type="ARBA" id="ARBA00034120"/>
    </source>
</evidence>
<keyword evidence="3" id="KW-0378">Hydrolase</keyword>
<dbReference type="GO" id="GO:0008270">
    <property type="term" value="F:zinc ion binding"/>
    <property type="evidence" value="ECO:0007669"/>
    <property type="project" value="InterPro"/>
</dbReference>
<dbReference type="Proteomes" id="UP000854059">
    <property type="component" value="Unassembled WGS sequence"/>
</dbReference>
<dbReference type="InterPro" id="IPR043502">
    <property type="entry name" value="DNA/RNA_pol_sf"/>
</dbReference>
<dbReference type="GO" id="GO:0004519">
    <property type="term" value="F:endonuclease activity"/>
    <property type="evidence" value="ECO:0007669"/>
    <property type="project" value="UniProtKB-KW"/>
</dbReference>
<dbReference type="PANTHER" id="PTHR34047">
    <property type="entry name" value="NUCLEAR INTRON MATURASE 1, MITOCHONDRIAL-RELATED"/>
    <property type="match status" value="1"/>
</dbReference>
<keyword evidence="3" id="KW-0540">Nuclease</keyword>
<accession>A0AAN3NZJ9</accession>
<name>A0AAN3NZJ9_ECOLX</name>
<protein>
    <submittedName>
        <fullName evidence="3">HNH endonuclease</fullName>
    </submittedName>
</protein>